<dbReference type="Pfam" id="PF00240">
    <property type="entry name" value="ubiquitin"/>
    <property type="match status" value="1"/>
</dbReference>
<evidence type="ECO:0000256" key="6">
    <source>
        <dbReference type="ARBA" id="ARBA00022807"/>
    </source>
</evidence>
<dbReference type="STRING" id="2163413.A0A4P6XN80"/>
<dbReference type="GO" id="GO:0043161">
    <property type="term" value="P:proteasome-mediated ubiquitin-dependent protein catabolic process"/>
    <property type="evidence" value="ECO:0007669"/>
    <property type="project" value="InterPro"/>
</dbReference>
<evidence type="ECO:0000313" key="9">
    <source>
        <dbReference type="EMBL" id="QBM88329.1"/>
    </source>
</evidence>
<name>A0A4P6XN80_9ASCO</name>
<dbReference type="InterPro" id="IPR018200">
    <property type="entry name" value="USP_CS"/>
</dbReference>
<dbReference type="SMART" id="SM00213">
    <property type="entry name" value="UBQ"/>
    <property type="match status" value="1"/>
</dbReference>
<feature type="domain" description="Ubiquitin-like" evidence="7">
    <location>
        <begin position="3"/>
        <end position="71"/>
    </location>
</feature>
<organism evidence="9 10">
    <name type="scientific">Metschnikowia aff. pulcherrima</name>
    <dbReference type="NCBI Taxonomy" id="2163413"/>
    <lineage>
        <taxon>Eukaryota</taxon>
        <taxon>Fungi</taxon>
        <taxon>Dikarya</taxon>
        <taxon>Ascomycota</taxon>
        <taxon>Saccharomycotina</taxon>
        <taxon>Pichiomycetes</taxon>
        <taxon>Metschnikowiaceae</taxon>
        <taxon>Metschnikowia</taxon>
    </lineage>
</organism>
<keyword evidence="6" id="KW-0788">Thiol protease</keyword>
<dbReference type="Gene3D" id="3.10.20.90">
    <property type="entry name" value="Phosphatidylinositol 3-kinase Catalytic Subunit, Chain A, domain 1"/>
    <property type="match status" value="1"/>
</dbReference>
<evidence type="ECO:0000256" key="1">
    <source>
        <dbReference type="ARBA" id="ARBA00000707"/>
    </source>
</evidence>
<evidence type="ECO:0000256" key="2">
    <source>
        <dbReference type="ARBA" id="ARBA00012759"/>
    </source>
</evidence>
<evidence type="ECO:0000259" key="8">
    <source>
        <dbReference type="PROSITE" id="PS50235"/>
    </source>
</evidence>
<dbReference type="InterPro" id="IPR000626">
    <property type="entry name" value="Ubiquitin-like_dom"/>
</dbReference>
<dbReference type="SUPFAM" id="SSF54001">
    <property type="entry name" value="Cysteine proteinases"/>
    <property type="match status" value="1"/>
</dbReference>
<keyword evidence="3" id="KW-0645">Protease</keyword>
<dbReference type="InterPro" id="IPR028889">
    <property type="entry name" value="USP"/>
</dbReference>
<reference evidence="10" key="1">
    <citation type="submission" date="2019-03" db="EMBL/GenBank/DDBJ databases">
        <title>Snf2 controls pulcherriminic acid biosynthesis and connects pigmentation and antifungal activity of the yeast Metschnikowia pulcherrima.</title>
        <authorList>
            <person name="Gore-Lloyd D."/>
            <person name="Sumann I."/>
            <person name="Brachmann A.O."/>
            <person name="Schneeberger K."/>
            <person name="Ortiz-Merino R.A."/>
            <person name="Moreno-Beltran M."/>
            <person name="Schlaefli M."/>
            <person name="Kirner P."/>
            <person name="Santos Kron A."/>
            <person name="Wolfe K.H."/>
            <person name="Piel J."/>
            <person name="Ahrens C.H."/>
            <person name="Henk D."/>
            <person name="Freimoser F.M."/>
        </authorList>
    </citation>
    <scope>NUCLEOTIDE SEQUENCE [LARGE SCALE GENOMIC DNA]</scope>
    <source>
        <strain evidence="10">APC 1.2</strain>
    </source>
</reference>
<dbReference type="InterPro" id="IPR019954">
    <property type="entry name" value="Ubiquitin_CS"/>
</dbReference>
<evidence type="ECO:0000313" key="10">
    <source>
        <dbReference type="Proteomes" id="UP000292447"/>
    </source>
</evidence>
<evidence type="ECO:0000256" key="5">
    <source>
        <dbReference type="ARBA" id="ARBA00022801"/>
    </source>
</evidence>
<dbReference type="Gene3D" id="3.90.70.10">
    <property type="entry name" value="Cysteine proteinases"/>
    <property type="match status" value="1"/>
</dbReference>
<dbReference type="SUPFAM" id="SSF54236">
    <property type="entry name" value="Ubiquitin-like"/>
    <property type="match status" value="1"/>
</dbReference>
<dbReference type="Pfam" id="PF00443">
    <property type="entry name" value="UCH"/>
    <property type="match status" value="1"/>
</dbReference>
<feature type="domain" description="USP" evidence="8">
    <location>
        <begin position="105"/>
        <end position="473"/>
    </location>
</feature>
<dbReference type="PANTHER" id="PTHR43982">
    <property type="entry name" value="UBIQUITIN CARBOXYL-TERMINAL HYDROLASE"/>
    <property type="match status" value="1"/>
</dbReference>
<proteinExistence type="predicted"/>
<dbReference type="InterPro" id="IPR044635">
    <property type="entry name" value="UBP14-like"/>
</dbReference>
<comment type="catalytic activity">
    <reaction evidence="1">
        <text>Thiol-dependent hydrolysis of ester, thioester, amide, peptide and isopeptide bonds formed by the C-terminal Gly of ubiquitin (a 76-residue protein attached to proteins as an intracellular targeting signal).</text>
        <dbReference type="EC" id="3.4.19.12"/>
    </reaction>
</comment>
<dbReference type="GO" id="GO:0016579">
    <property type="term" value="P:protein deubiquitination"/>
    <property type="evidence" value="ECO:0007669"/>
    <property type="project" value="InterPro"/>
</dbReference>
<dbReference type="GO" id="GO:0061136">
    <property type="term" value="P:regulation of proteasomal protein catabolic process"/>
    <property type="evidence" value="ECO:0007669"/>
    <property type="project" value="TreeGrafter"/>
</dbReference>
<dbReference type="PANTHER" id="PTHR43982:SF1">
    <property type="entry name" value="UBIQUITIN CARBOXYL-TERMINAL HYDROLASE 14"/>
    <property type="match status" value="1"/>
</dbReference>
<dbReference type="EC" id="3.4.19.12" evidence="2"/>
<sequence length="475" mass="53362">MAYVLTIKNAGKLHEIPLEETATGSVLKQKIRELTQIPESRQKILVKGGKLTDDAVISSLGLNLKAPIMVLGTPDKDLPIGVPKKQVFLEELNDKQLGKVSQEPSGLQNLGNTCYLNSSLQAIFSMKDICKKIQEYNGTSNPLVKALKTLFENMSKKQDNVAPMIALMQFRSQFPQFAEQEMGVYKQQDAEEAFSQLLNSLSSVLEVDDLLRIGYKVVSKDLTSGEESESSDIALKLNCYIDIKTNFLRDGILNGLKETIEKYNEGLQTNTEHQLTKTITRLPKYLTVHFVRFFWRKDTKKKSKILRKVLFPFELDLAEMLDDSIKAEKVATRDKLRSIEKDNEDLVRDFKKAKKDSSMTPQQQAEEDEMKIASIKSKFRDEFADILPKTIDIESATENPSSVYELTTVITHSGISADSGHYHAFTKNEADLGGDSWWRFDDNKVSAVSREKIETLAGGGESDSALILVYKAKGL</sequence>
<dbReference type="AlphaFoldDB" id="A0A4P6XN80"/>
<dbReference type="PROSITE" id="PS50235">
    <property type="entry name" value="USP_3"/>
    <property type="match status" value="1"/>
</dbReference>
<dbReference type="GO" id="GO:0070628">
    <property type="term" value="F:proteasome binding"/>
    <property type="evidence" value="ECO:0007669"/>
    <property type="project" value="TreeGrafter"/>
</dbReference>
<dbReference type="EMBL" id="CP034458">
    <property type="protein sequence ID" value="QBM88329.1"/>
    <property type="molecule type" value="Genomic_DNA"/>
</dbReference>
<dbReference type="PROSITE" id="PS00972">
    <property type="entry name" value="USP_1"/>
    <property type="match status" value="1"/>
</dbReference>
<protein>
    <recommendedName>
        <fullName evidence="2">ubiquitinyl hydrolase 1</fullName>
        <ecNumber evidence="2">3.4.19.12</ecNumber>
    </recommendedName>
</protein>
<keyword evidence="5 9" id="KW-0378">Hydrolase</keyword>
<keyword evidence="4" id="KW-0833">Ubl conjugation pathway</keyword>
<evidence type="ECO:0000256" key="4">
    <source>
        <dbReference type="ARBA" id="ARBA00022786"/>
    </source>
</evidence>
<dbReference type="GO" id="GO:0004843">
    <property type="term" value="F:cysteine-type deubiquitinase activity"/>
    <property type="evidence" value="ECO:0007669"/>
    <property type="project" value="UniProtKB-EC"/>
</dbReference>
<evidence type="ECO:0000256" key="3">
    <source>
        <dbReference type="ARBA" id="ARBA00022670"/>
    </source>
</evidence>
<evidence type="ECO:0000259" key="7">
    <source>
        <dbReference type="PROSITE" id="PS50053"/>
    </source>
</evidence>
<dbReference type="PROSITE" id="PS00299">
    <property type="entry name" value="UBIQUITIN_1"/>
    <property type="match status" value="1"/>
</dbReference>
<dbReference type="InterPro" id="IPR029071">
    <property type="entry name" value="Ubiquitin-like_domsf"/>
</dbReference>
<dbReference type="PROSITE" id="PS50053">
    <property type="entry name" value="UBIQUITIN_2"/>
    <property type="match status" value="1"/>
</dbReference>
<accession>A0A4P6XN80</accession>
<dbReference type="InterPro" id="IPR001394">
    <property type="entry name" value="Peptidase_C19_UCH"/>
</dbReference>
<keyword evidence="10" id="KW-1185">Reference proteome</keyword>
<gene>
    <name evidence="9" type="primary">MPUL0C02950</name>
    <name evidence="9" type="ORF">METSCH_C02950</name>
</gene>
<dbReference type="Proteomes" id="UP000292447">
    <property type="component" value="Chromosome III"/>
</dbReference>
<dbReference type="InterPro" id="IPR038765">
    <property type="entry name" value="Papain-like_cys_pep_sf"/>
</dbReference>